<dbReference type="AlphaFoldDB" id="A0A2U1CHS7"/>
<reference evidence="4 5" key="1">
    <citation type="submission" date="2018-04" db="EMBL/GenBank/DDBJ databases">
        <title>Genomic Encyclopedia of Type Strains, Phase IV (KMG-IV): sequencing the most valuable type-strain genomes for metagenomic binning, comparative biology and taxonomic classification.</title>
        <authorList>
            <person name="Goeker M."/>
        </authorList>
    </citation>
    <scope>NUCLEOTIDE SEQUENCE [LARGE SCALE GENOMIC DNA]</scope>
    <source>
        <strain evidence="4 5">DSM 10065</strain>
    </source>
</reference>
<dbReference type="PANTHER" id="PTHR10655">
    <property type="entry name" value="LYSOPHOSPHOLIPASE-RELATED"/>
    <property type="match status" value="1"/>
</dbReference>
<organism evidence="4 5">
    <name type="scientific">Pusillimonas noertemannii</name>
    <dbReference type="NCBI Taxonomy" id="305977"/>
    <lineage>
        <taxon>Bacteria</taxon>
        <taxon>Pseudomonadati</taxon>
        <taxon>Pseudomonadota</taxon>
        <taxon>Betaproteobacteria</taxon>
        <taxon>Burkholderiales</taxon>
        <taxon>Alcaligenaceae</taxon>
        <taxon>Pusillimonas</taxon>
    </lineage>
</organism>
<dbReference type="Pfam" id="PF02230">
    <property type="entry name" value="Abhydrolase_2"/>
    <property type="match status" value="1"/>
</dbReference>
<dbReference type="SUPFAM" id="SSF53474">
    <property type="entry name" value="alpha/beta-Hydrolases"/>
    <property type="match status" value="1"/>
</dbReference>
<dbReference type="GO" id="GO:0016787">
    <property type="term" value="F:hydrolase activity"/>
    <property type="evidence" value="ECO:0007669"/>
    <property type="project" value="UniProtKB-KW"/>
</dbReference>
<dbReference type="InterPro" id="IPR029058">
    <property type="entry name" value="AB_hydrolase_fold"/>
</dbReference>
<dbReference type="STRING" id="1231391.GCA_000308195_00141"/>
<feature type="domain" description="Phospholipase/carboxylesterase/thioesterase" evidence="3">
    <location>
        <begin position="10"/>
        <end position="204"/>
    </location>
</feature>
<keyword evidence="2" id="KW-0378">Hydrolase</keyword>
<evidence type="ECO:0000313" key="4">
    <source>
        <dbReference type="EMBL" id="PVY60467.1"/>
    </source>
</evidence>
<gene>
    <name evidence="4" type="ORF">C7440_3714</name>
</gene>
<sequence length="237" mass="26177">MPLIYVPAQGAPRQLFVLLHDDASSPEQLGQLAQSLKQAFPQSMVVLPYAPLRSADTAYHWFQQTGLTEENYVERVKTALPGLVALIQRLQRQYLLEGEHTALVGFGQGATIALEAVHEQLDLAGRVLAFSGCYARLPDMAPPATTLHFLHGEDDPVVPVEFMRETHEHLAELQGDATLDVASKVGHELHDALVRQAIYRLQTCVPLRSWKAALGELRNDPDAPDLSDLDPPSRTLH</sequence>
<evidence type="ECO:0000259" key="3">
    <source>
        <dbReference type="Pfam" id="PF02230"/>
    </source>
</evidence>
<name>A0A2U1CHS7_9BURK</name>
<keyword evidence="5" id="KW-1185">Reference proteome</keyword>
<comment type="caution">
    <text evidence="4">The sequence shown here is derived from an EMBL/GenBank/DDBJ whole genome shotgun (WGS) entry which is preliminary data.</text>
</comment>
<dbReference type="InterPro" id="IPR003140">
    <property type="entry name" value="PLipase/COase/thioEstase"/>
</dbReference>
<evidence type="ECO:0000313" key="5">
    <source>
        <dbReference type="Proteomes" id="UP000246145"/>
    </source>
</evidence>
<dbReference type="NCBIfam" id="NF008525">
    <property type="entry name" value="PRK11460.1"/>
    <property type="match status" value="1"/>
</dbReference>
<dbReference type="Proteomes" id="UP000246145">
    <property type="component" value="Unassembled WGS sequence"/>
</dbReference>
<comment type="similarity">
    <text evidence="1">Belongs to the AB hydrolase superfamily. AB hydrolase 2 family.</text>
</comment>
<proteinExistence type="inferred from homology"/>
<dbReference type="InterPro" id="IPR050565">
    <property type="entry name" value="LYPA1-2/EST-like"/>
</dbReference>
<dbReference type="PANTHER" id="PTHR10655:SF17">
    <property type="entry name" value="LYSOPHOSPHOLIPASE-LIKE PROTEIN 1"/>
    <property type="match status" value="1"/>
</dbReference>
<evidence type="ECO:0000256" key="1">
    <source>
        <dbReference type="ARBA" id="ARBA00006499"/>
    </source>
</evidence>
<dbReference type="EMBL" id="QEKO01000009">
    <property type="protein sequence ID" value="PVY60467.1"/>
    <property type="molecule type" value="Genomic_DNA"/>
</dbReference>
<protein>
    <submittedName>
        <fullName evidence="4">Phospholipase/carboxylesterase</fullName>
    </submittedName>
</protein>
<dbReference type="Gene3D" id="3.40.50.1820">
    <property type="entry name" value="alpha/beta hydrolase"/>
    <property type="match status" value="1"/>
</dbReference>
<evidence type="ECO:0000256" key="2">
    <source>
        <dbReference type="ARBA" id="ARBA00022801"/>
    </source>
</evidence>
<accession>A0A2U1CHS7</accession>